<dbReference type="OrthoDB" id="10255768at2759"/>
<protein>
    <submittedName>
        <fullName evidence="1">Uncharacterized protein</fullName>
    </submittedName>
</protein>
<reference evidence="1 2" key="1">
    <citation type="journal article" date="2018" name="PLoS ONE">
        <title>The draft genome of Kipferlia bialata reveals reductive genome evolution in fornicate parasites.</title>
        <authorList>
            <person name="Tanifuji G."/>
            <person name="Takabayashi S."/>
            <person name="Kume K."/>
            <person name="Takagi M."/>
            <person name="Nakayama T."/>
            <person name="Kamikawa R."/>
            <person name="Inagaki Y."/>
            <person name="Hashimoto T."/>
        </authorList>
    </citation>
    <scope>NUCLEOTIDE SEQUENCE [LARGE SCALE GENOMIC DNA]</scope>
    <source>
        <strain evidence="1">NY0173</strain>
    </source>
</reference>
<dbReference type="AlphaFoldDB" id="A0A9K3GP95"/>
<gene>
    <name evidence="1" type="ORF">KIPB_013099</name>
</gene>
<proteinExistence type="predicted"/>
<accession>A0A9K3GP95</accession>
<dbReference type="EMBL" id="BDIP01006063">
    <property type="protein sequence ID" value="GIQ90342.1"/>
    <property type="molecule type" value="Genomic_DNA"/>
</dbReference>
<name>A0A9K3GP95_9EUKA</name>
<sequence>MNMNRMPDYAPHTYEMPDYAPHTSCRLRLLKSQRIEDFLLLEKEFISAQREAQIDSNDTPKAEELINEL</sequence>
<organism evidence="1 2">
    <name type="scientific">Kipferlia bialata</name>
    <dbReference type="NCBI Taxonomy" id="797122"/>
    <lineage>
        <taxon>Eukaryota</taxon>
        <taxon>Metamonada</taxon>
        <taxon>Carpediemonas-like organisms</taxon>
        <taxon>Kipferlia</taxon>
    </lineage>
</organism>
<evidence type="ECO:0000313" key="2">
    <source>
        <dbReference type="Proteomes" id="UP000265618"/>
    </source>
</evidence>
<comment type="caution">
    <text evidence="1">The sequence shown here is derived from an EMBL/GenBank/DDBJ whole genome shotgun (WGS) entry which is preliminary data.</text>
</comment>
<evidence type="ECO:0000313" key="1">
    <source>
        <dbReference type="EMBL" id="GIQ90342.1"/>
    </source>
</evidence>
<feature type="non-terminal residue" evidence="1">
    <location>
        <position position="1"/>
    </location>
</feature>
<keyword evidence="2" id="KW-1185">Reference proteome</keyword>
<dbReference type="Proteomes" id="UP000265618">
    <property type="component" value="Unassembled WGS sequence"/>
</dbReference>